<feature type="transmembrane region" description="Helical" evidence="7">
    <location>
        <begin position="52"/>
        <end position="73"/>
    </location>
</feature>
<evidence type="ECO:0000313" key="11">
    <source>
        <dbReference type="Proteomes" id="UP000245469"/>
    </source>
</evidence>
<evidence type="ECO:0000256" key="6">
    <source>
        <dbReference type="ARBA" id="ARBA00023136"/>
    </source>
</evidence>
<evidence type="ECO:0000256" key="5">
    <source>
        <dbReference type="ARBA" id="ARBA00022989"/>
    </source>
</evidence>
<feature type="domain" description="VTT" evidence="9">
    <location>
        <begin position="33"/>
        <end position="156"/>
    </location>
</feature>
<evidence type="ECO:0000256" key="7">
    <source>
        <dbReference type="RuleBase" id="RU367016"/>
    </source>
</evidence>
<keyword evidence="11" id="KW-1185">Reference proteome</keyword>
<dbReference type="PANTHER" id="PTHR30353:SF0">
    <property type="entry name" value="TRANSMEMBRANE PROTEIN"/>
    <property type="match status" value="1"/>
</dbReference>
<dbReference type="AlphaFoldDB" id="A0A316ADP0"/>
<feature type="region of interest" description="Disordered" evidence="8">
    <location>
        <begin position="195"/>
        <end position="222"/>
    </location>
</feature>
<dbReference type="InterPro" id="IPR032816">
    <property type="entry name" value="VTT_dom"/>
</dbReference>
<evidence type="ECO:0000313" key="10">
    <source>
        <dbReference type="EMBL" id="PWJ55875.1"/>
    </source>
</evidence>
<comment type="subcellular location">
    <subcellularLocation>
        <location evidence="1 7">Cell membrane</location>
        <topology evidence="1 7">Multi-pass membrane protein</topology>
    </subcellularLocation>
</comment>
<organism evidence="10 11">
    <name type="scientific">Quadrisphaera granulorum</name>
    <dbReference type="NCBI Taxonomy" id="317664"/>
    <lineage>
        <taxon>Bacteria</taxon>
        <taxon>Bacillati</taxon>
        <taxon>Actinomycetota</taxon>
        <taxon>Actinomycetes</taxon>
        <taxon>Kineosporiales</taxon>
        <taxon>Kineosporiaceae</taxon>
        <taxon>Quadrisphaera</taxon>
    </lineage>
</organism>
<evidence type="ECO:0000256" key="2">
    <source>
        <dbReference type="ARBA" id="ARBA00010792"/>
    </source>
</evidence>
<proteinExistence type="inferred from homology"/>
<gene>
    <name evidence="10" type="ORF">BXY45_102243</name>
</gene>
<evidence type="ECO:0000259" key="9">
    <source>
        <dbReference type="Pfam" id="PF09335"/>
    </source>
</evidence>
<feature type="transmembrane region" description="Helical" evidence="7">
    <location>
        <begin position="136"/>
        <end position="161"/>
    </location>
</feature>
<keyword evidence="4 7" id="KW-0812">Transmembrane</keyword>
<evidence type="ECO:0000256" key="8">
    <source>
        <dbReference type="SAM" id="MobiDB-lite"/>
    </source>
</evidence>
<protein>
    <submittedName>
        <fullName evidence="10">Membrane-associated protein</fullName>
    </submittedName>
</protein>
<name>A0A316ADP0_9ACTN</name>
<comment type="caution">
    <text evidence="10">The sequence shown here is derived from an EMBL/GenBank/DDBJ whole genome shotgun (WGS) entry which is preliminary data.</text>
</comment>
<accession>A0A316ADP0</accession>
<dbReference type="Proteomes" id="UP000245469">
    <property type="component" value="Unassembled WGS sequence"/>
</dbReference>
<dbReference type="EMBL" id="QGDQ01000002">
    <property type="protein sequence ID" value="PWJ55875.1"/>
    <property type="molecule type" value="Genomic_DNA"/>
</dbReference>
<evidence type="ECO:0000256" key="4">
    <source>
        <dbReference type="ARBA" id="ARBA00022692"/>
    </source>
</evidence>
<dbReference type="InterPro" id="IPR032818">
    <property type="entry name" value="DedA-like"/>
</dbReference>
<dbReference type="PANTHER" id="PTHR30353">
    <property type="entry name" value="INNER MEMBRANE PROTEIN DEDA-RELATED"/>
    <property type="match status" value="1"/>
</dbReference>
<evidence type="ECO:0000256" key="1">
    <source>
        <dbReference type="ARBA" id="ARBA00004651"/>
    </source>
</evidence>
<keyword evidence="6 7" id="KW-0472">Membrane</keyword>
<dbReference type="GO" id="GO:0005886">
    <property type="term" value="C:plasma membrane"/>
    <property type="evidence" value="ECO:0007669"/>
    <property type="project" value="UniProtKB-SubCell"/>
</dbReference>
<keyword evidence="3 7" id="KW-1003">Cell membrane</keyword>
<feature type="transmembrane region" description="Helical" evidence="7">
    <location>
        <begin position="167"/>
        <end position="188"/>
    </location>
</feature>
<sequence>MPDLAELSAGALYAVVWALVFVESGVLIAFWMPGDTVLFTAGLVAQASPGVSLWLLAGGTAVAATAGNAVGYWTGARYGRPWLEKRPPKVLVHLARAEAFYERFGPVALVVARFIPWARTFVPVLAGVSRMRYSQFLAATLAGALIWGAGLIVLGYFAATVPWLKTAAYVVAGTAVALSVVVPVVAAVRNRLARRRGPAPREGQQDDDGGRGAGQSPSSSTE</sequence>
<reference evidence="10 11" key="1">
    <citation type="submission" date="2018-03" db="EMBL/GenBank/DDBJ databases">
        <title>Genomic Encyclopedia of Archaeal and Bacterial Type Strains, Phase II (KMG-II): from individual species to whole genera.</title>
        <authorList>
            <person name="Goeker M."/>
        </authorList>
    </citation>
    <scope>NUCLEOTIDE SEQUENCE [LARGE SCALE GENOMIC DNA]</scope>
    <source>
        <strain evidence="10 11">DSM 44889</strain>
    </source>
</reference>
<comment type="similarity">
    <text evidence="2 7">Belongs to the DedA family.</text>
</comment>
<keyword evidence="5 7" id="KW-1133">Transmembrane helix</keyword>
<dbReference type="RefSeq" id="WP_211319188.1">
    <property type="nucleotide sequence ID" value="NZ_QGDQ01000002.1"/>
</dbReference>
<dbReference type="Pfam" id="PF09335">
    <property type="entry name" value="VTT_dom"/>
    <property type="match status" value="1"/>
</dbReference>
<evidence type="ECO:0000256" key="3">
    <source>
        <dbReference type="ARBA" id="ARBA00022475"/>
    </source>
</evidence>
<feature type="transmembrane region" description="Helical" evidence="7">
    <location>
        <begin position="12"/>
        <end position="32"/>
    </location>
</feature>